<organism evidence="2 3">
    <name type="scientific">Sphingomonas immobilis</name>
    <dbReference type="NCBI Taxonomy" id="3063997"/>
    <lineage>
        <taxon>Bacteria</taxon>
        <taxon>Pseudomonadati</taxon>
        <taxon>Pseudomonadota</taxon>
        <taxon>Alphaproteobacteria</taxon>
        <taxon>Sphingomonadales</taxon>
        <taxon>Sphingomonadaceae</taxon>
        <taxon>Sphingomonas</taxon>
    </lineage>
</organism>
<sequence length="98" mass="9876">MRIILTLAAATLVATPIAAAVAADATGTATAVVAAPKRGATLRDAKATRLGSIDRVNADGSVQIIFNSKFVTIPADKLVSGTDGVATSLTKAEVSKLR</sequence>
<reference evidence="2" key="1">
    <citation type="submission" date="2023-07" db="EMBL/GenBank/DDBJ databases">
        <authorList>
            <person name="Kim M.K."/>
        </authorList>
    </citation>
    <scope>NUCLEOTIDE SEQUENCE</scope>
    <source>
        <strain evidence="2">CA1-15</strain>
    </source>
</reference>
<feature type="signal peptide" evidence="1">
    <location>
        <begin position="1"/>
        <end position="22"/>
    </location>
</feature>
<keyword evidence="3" id="KW-1185">Reference proteome</keyword>
<evidence type="ECO:0000313" key="2">
    <source>
        <dbReference type="EMBL" id="MDO7842286.1"/>
    </source>
</evidence>
<feature type="chain" id="PRO_5046784227" evidence="1">
    <location>
        <begin position="23"/>
        <end position="98"/>
    </location>
</feature>
<accession>A0ABT8ZZW1</accession>
<dbReference type="Proteomes" id="UP001176468">
    <property type="component" value="Unassembled WGS sequence"/>
</dbReference>
<protein>
    <submittedName>
        <fullName evidence="2">Uncharacterized protein</fullName>
    </submittedName>
</protein>
<evidence type="ECO:0000256" key="1">
    <source>
        <dbReference type="SAM" id="SignalP"/>
    </source>
</evidence>
<name>A0ABT8ZZW1_9SPHN</name>
<dbReference type="RefSeq" id="WP_304560753.1">
    <property type="nucleotide sequence ID" value="NZ_JAUQSZ010000004.1"/>
</dbReference>
<comment type="caution">
    <text evidence="2">The sequence shown here is derived from an EMBL/GenBank/DDBJ whole genome shotgun (WGS) entry which is preliminary data.</text>
</comment>
<keyword evidence="1" id="KW-0732">Signal</keyword>
<proteinExistence type="predicted"/>
<dbReference type="EMBL" id="JAUQSZ010000004">
    <property type="protein sequence ID" value="MDO7842286.1"/>
    <property type="molecule type" value="Genomic_DNA"/>
</dbReference>
<evidence type="ECO:0000313" key="3">
    <source>
        <dbReference type="Proteomes" id="UP001176468"/>
    </source>
</evidence>
<gene>
    <name evidence="2" type="ORF">Q5H94_08100</name>
</gene>